<name>G3H6C8_CRIGR</name>
<accession>G3H6C8</accession>
<proteinExistence type="predicted"/>
<dbReference type="EMBL" id="JH000173">
    <property type="protein sequence ID" value="EGV96199.1"/>
    <property type="molecule type" value="Genomic_DNA"/>
</dbReference>
<gene>
    <name evidence="1" type="ORF">I79_005883</name>
</gene>
<dbReference type="Proteomes" id="UP000001075">
    <property type="component" value="Unassembled WGS sequence"/>
</dbReference>
<organism evidence="1 2">
    <name type="scientific">Cricetulus griseus</name>
    <name type="common">Chinese hamster</name>
    <name type="synonym">Cricetulus barabensis griseus</name>
    <dbReference type="NCBI Taxonomy" id="10029"/>
    <lineage>
        <taxon>Eukaryota</taxon>
        <taxon>Metazoa</taxon>
        <taxon>Chordata</taxon>
        <taxon>Craniata</taxon>
        <taxon>Vertebrata</taxon>
        <taxon>Euteleostomi</taxon>
        <taxon>Mammalia</taxon>
        <taxon>Eutheria</taxon>
        <taxon>Euarchontoglires</taxon>
        <taxon>Glires</taxon>
        <taxon>Rodentia</taxon>
        <taxon>Myomorpha</taxon>
        <taxon>Muroidea</taxon>
        <taxon>Cricetidae</taxon>
        <taxon>Cricetinae</taxon>
        <taxon>Cricetulus</taxon>
    </lineage>
</organism>
<dbReference type="InParanoid" id="G3H6C8"/>
<protein>
    <submittedName>
        <fullName evidence="1">Uncharacterized protein</fullName>
    </submittedName>
</protein>
<dbReference type="AlphaFoldDB" id="G3H6C8"/>
<evidence type="ECO:0000313" key="1">
    <source>
        <dbReference type="EMBL" id="EGV96199.1"/>
    </source>
</evidence>
<sequence>MTWAIYMRGHSSKGLQSSMAITGRGAHGNRMLLSIAENHTLTYKHEAVKS</sequence>
<reference evidence="2" key="1">
    <citation type="journal article" date="2011" name="Nat. Biotechnol.">
        <title>The genomic sequence of the Chinese hamster ovary (CHO)-K1 cell line.</title>
        <authorList>
            <person name="Xu X."/>
            <person name="Nagarajan H."/>
            <person name="Lewis N.E."/>
            <person name="Pan S."/>
            <person name="Cai Z."/>
            <person name="Liu X."/>
            <person name="Chen W."/>
            <person name="Xie M."/>
            <person name="Wang W."/>
            <person name="Hammond S."/>
            <person name="Andersen M.R."/>
            <person name="Neff N."/>
            <person name="Passarelli B."/>
            <person name="Koh W."/>
            <person name="Fan H.C."/>
            <person name="Wang J."/>
            <person name="Gui Y."/>
            <person name="Lee K.H."/>
            <person name="Betenbaugh M.J."/>
            <person name="Quake S.R."/>
            <person name="Famili I."/>
            <person name="Palsson B.O."/>
            <person name="Wang J."/>
        </authorList>
    </citation>
    <scope>NUCLEOTIDE SEQUENCE [LARGE SCALE GENOMIC DNA]</scope>
    <source>
        <strain evidence="2">CHO K1 cell line</strain>
    </source>
</reference>
<evidence type="ECO:0000313" key="2">
    <source>
        <dbReference type="Proteomes" id="UP000001075"/>
    </source>
</evidence>